<evidence type="ECO:0000256" key="1">
    <source>
        <dbReference type="SAM" id="MobiDB-lite"/>
    </source>
</evidence>
<gene>
    <name evidence="3" type="ORF">SAMN05428998_101488</name>
</gene>
<evidence type="ECO:0000313" key="4">
    <source>
        <dbReference type="Proteomes" id="UP000192917"/>
    </source>
</evidence>
<dbReference type="InterPro" id="IPR011335">
    <property type="entry name" value="Restrct_endonuc-II-like"/>
</dbReference>
<dbReference type="EMBL" id="FWZX01000001">
    <property type="protein sequence ID" value="SME92306.1"/>
    <property type="molecule type" value="Genomic_DNA"/>
</dbReference>
<dbReference type="PANTHER" id="PTHR38590">
    <property type="entry name" value="BLL0828 PROTEIN"/>
    <property type="match status" value="1"/>
</dbReference>
<keyword evidence="3" id="KW-0378">Hydrolase</keyword>
<feature type="region of interest" description="Disordered" evidence="1">
    <location>
        <begin position="111"/>
        <end position="132"/>
    </location>
</feature>
<dbReference type="InterPro" id="IPR047216">
    <property type="entry name" value="Endonuclease_DUF559_bact"/>
</dbReference>
<dbReference type="Pfam" id="PF04480">
    <property type="entry name" value="DUF559"/>
    <property type="match status" value="1"/>
</dbReference>
<dbReference type="SUPFAM" id="SSF52980">
    <property type="entry name" value="Restriction endonuclease-like"/>
    <property type="match status" value="1"/>
</dbReference>
<dbReference type="InterPro" id="IPR007569">
    <property type="entry name" value="DUF559"/>
</dbReference>
<keyword evidence="3" id="KW-0540">Nuclease</keyword>
<dbReference type="CDD" id="cd01038">
    <property type="entry name" value="Endonuclease_DUF559"/>
    <property type="match status" value="1"/>
</dbReference>
<dbReference type="AlphaFoldDB" id="A0A1Y6B4X8"/>
<protein>
    <submittedName>
        <fullName evidence="3">Very-short-patch-repair endonuclease</fullName>
    </submittedName>
</protein>
<keyword evidence="4" id="KW-1185">Reference proteome</keyword>
<accession>A0A1Y6B4X8</accession>
<evidence type="ECO:0000313" key="3">
    <source>
        <dbReference type="EMBL" id="SME92306.1"/>
    </source>
</evidence>
<reference evidence="3 4" key="1">
    <citation type="submission" date="2017-04" db="EMBL/GenBank/DDBJ databases">
        <authorList>
            <person name="Afonso C.L."/>
            <person name="Miller P.J."/>
            <person name="Scott M.A."/>
            <person name="Spackman E."/>
            <person name="Goraichik I."/>
            <person name="Dimitrov K.M."/>
            <person name="Suarez D.L."/>
            <person name="Swayne D.E."/>
        </authorList>
    </citation>
    <scope>NUCLEOTIDE SEQUENCE [LARGE SCALE GENOMIC DNA]</scope>
    <source>
        <strain evidence="3 4">USBA 355</strain>
    </source>
</reference>
<keyword evidence="3" id="KW-0255">Endonuclease</keyword>
<dbReference type="STRING" id="560819.SAMN05428998_101488"/>
<dbReference type="Gene3D" id="3.40.960.10">
    <property type="entry name" value="VSR Endonuclease"/>
    <property type="match status" value="1"/>
</dbReference>
<organism evidence="3 4">
    <name type="scientific">Tistlia consotensis USBA 355</name>
    <dbReference type="NCBI Taxonomy" id="560819"/>
    <lineage>
        <taxon>Bacteria</taxon>
        <taxon>Pseudomonadati</taxon>
        <taxon>Pseudomonadota</taxon>
        <taxon>Alphaproteobacteria</taxon>
        <taxon>Rhodospirillales</taxon>
        <taxon>Rhodovibrionaceae</taxon>
        <taxon>Tistlia</taxon>
    </lineage>
</organism>
<proteinExistence type="predicted"/>
<name>A0A1Y6B4X8_9PROT</name>
<dbReference type="GO" id="GO:0004519">
    <property type="term" value="F:endonuclease activity"/>
    <property type="evidence" value="ECO:0007669"/>
    <property type="project" value="UniProtKB-KW"/>
</dbReference>
<feature type="compositionally biased region" description="Pro residues" evidence="1">
    <location>
        <begin position="119"/>
        <end position="132"/>
    </location>
</feature>
<feature type="domain" description="DUF559" evidence="2">
    <location>
        <begin position="9"/>
        <end position="108"/>
    </location>
</feature>
<dbReference type="PANTHER" id="PTHR38590:SF1">
    <property type="entry name" value="BLL0828 PROTEIN"/>
    <property type="match status" value="1"/>
</dbReference>
<dbReference type="RefSeq" id="WP_085120822.1">
    <property type="nucleotide sequence ID" value="NZ_FWZX01000001.1"/>
</dbReference>
<evidence type="ECO:0000259" key="2">
    <source>
        <dbReference type="Pfam" id="PF04480"/>
    </source>
</evidence>
<dbReference type="Proteomes" id="UP000192917">
    <property type="component" value="Unassembled WGS sequence"/>
</dbReference>
<sequence>MVTSPRRTDFSRDSTVAERRLWYQLRRFQIDGVKFRRQHTIGPFVVDFVCPSGRLIIELDGGQHVAEAEADERRTRLLEGQGYRVIRFWNHEVMENIDGVLEAIARALRDVGDDGAGPSPEPAPPVRPLPEG</sequence>